<dbReference type="Gene3D" id="3.40.50.300">
    <property type="entry name" value="P-loop containing nucleotide triphosphate hydrolases"/>
    <property type="match status" value="2"/>
</dbReference>
<accession>L7KME9</accession>
<evidence type="ECO:0000313" key="2">
    <source>
        <dbReference type="EMBL" id="GAC50025.1"/>
    </source>
</evidence>
<gene>
    <name evidence="2" type="ORF">GOACH_19_00290</name>
</gene>
<dbReference type="EMBL" id="BANR01000019">
    <property type="protein sequence ID" value="GAC50025.1"/>
    <property type="molecule type" value="Genomic_DNA"/>
</dbReference>
<dbReference type="GO" id="GO:0005737">
    <property type="term" value="C:cytoplasm"/>
    <property type="evidence" value="ECO:0007669"/>
    <property type="project" value="TreeGrafter"/>
</dbReference>
<dbReference type="RefSeq" id="WP_005177194.1">
    <property type="nucleotide sequence ID" value="NZ_BANR01000019.1"/>
</dbReference>
<evidence type="ECO:0000259" key="1">
    <source>
        <dbReference type="Pfam" id="PF01926"/>
    </source>
</evidence>
<dbReference type="OrthoDB" id="6197209at2"/>
<dbReference type="InterPro" id="IPR027417">
    <property type="entry name" value="P-loop_NTPase"/>
</dbReference>
<name>L7KME9_9ACTN</name>
<feature type="domain" description="G" evidence="1">
    <location>
        <begin position="81"/>
        <end position="192"/>
    </location>
</feature>
<dbReference type="SUPFAM" id="SSF52540">
    <property type="entry name" value="P-loop containing nucleoside triphosphate hydrolases"/>
    <property type="match status" value="2"/>
</dbReference>
<comment type="caution">
    <text evidence="2">The sequence shown here is derived from an EMBL/GenBank/DDBJ whole genome shotgun (WGS) entry which is preliminary data.</text>
</comment>
<protein>
    <recommendedName>
        <fullName evidence="1">G domain-containing protein</fullName>
    </recommendedName>
</protein>
<dbReference type="GO" id="GO:0030488">
    <property type="term" value="P:tRNA methylation"/>
    <property type="evidence" value="ECO:0007669"/>
    <property type="project" value="TreeGrafter"/>
</dbReference>
<dbReference type="STRING" id="1220583.GOACH_19_00290"/>
<dbReference type="Proteomes" id="UP000010988">
    <property type="component" value="Unassembled WGS sequence"/>
</dbReference>
<dbReference type="Pfam" id="PF01926">
    <property type="entry name" value="MMR_HSR1"/>
    <property type="match status" value="1"/>
</dbReference>
<sequence>MTEQSSAFEQSIRAAVAQGQAELTRLDSLADAAAVNIAESGRYEPDQSDSSSLLDEFLRGFMRDLRRHLDHERGALESFNIVFFGRTGAGKSTLMSAFGGLDGGYVSPGASDWTTGVHHVQWHDCRLLDTPGINGWGRTESREKLEATARRAVETADIVLLCFDSQNQQAMEFAKIASWIRNYGKPAVAVLNVRNSRWRHPALVPDDRRQHLSDSVRQHADNVKTELAQIGLGSTPLVAIQSRRALFARATTPFRGPGPESFQHERDEFGIEYLARWSNFRTLENLLTTAIQLGASDIRLSTLREDVRERCRVASLALSTMAGEFVSDVHRLEDGIESILAVIGYPTASERENYLKREEAGSDLLATLENLQGRAFTSPGKGSLDRFVRHQASSRLAAQRRHSNTQAQLKISEAFDTKQAIDEAAFRAAVFNEQAIDATIKDAWAARGEFLIRELQVTAEQDFEKDLSSLFNTASFVGTDGQHTAGDILRGAGIAVGLAGVAAPFAVANFWNPAGWAVGLVAVGVGIAGQAQQYFGKKMKDDAQKKANEARAQAIAGATDAVEKTYDAYEEAIVASSRAASWGSLAPIVTESLRKSIALRNAQQRALHLAEQLTEQADSITATHAVEDILTRAQSVIAESSTELRTLLLGEDWLQSDHRHDAPRGLDESVVTMYHDRAVKARSALTTAMTKAWTRPSPDEIRLWSEELDDATLHDSGLLEVAKEMRQVSRRKPAFTVLGDYNSGKTSLIRRILVEAGDLTGQDGLEVLARPATATEQRYDFPRLQLIDTPGLQSGNTCHDDRALNSITESSLTFVVVHVNLLIGNTAVIEEIANGSSMVAAKADRLIFLINRSDELGADPLVEPHAFLNLQDRKKEELIAALAAKSITIEEASIHCVAADPFGLVGNSASVTDDDFDANRVWDGTDSLIDAIKDLSDSSLAAGTLIAGFDTALTLLKRRRNLLRTELDAYTKTIQQRDSAIATLAAAEADAAVLQKSLSENAERLVSAAVLNAATELYQVAVGDNAGLDRVANSWTEDPRLRSAIDRYAASAEKDLLSWQEEHASMIEREFRGTGSLNDETAATDFSSNRASGTVDGIIGGAGNVAEHAAKAAKILGNRDAVYAIGKQFGHKFKPWGAVKGGARVAKVGVVLGAVAAAADAKSMLDDSKKSETHRKNLDAATQVIEARADQLVVQITAGDNGSGLTGFLDEARKEVQRLIERTTAEKVELVALRDATAFKYGMANRLVSSALQLEAGYQDEET</sequence>
<dbReference type="eggNOG" id="COG1160">
    <property type="taxonomic scope" value="Bacteria"/>
</dbReference>
<dbReference type="GO" id="GO:0002098">
    <property type="term" value="P:tRNA wobble uridine modification"/>
    <property type="evidence" value="ECO:0007669"/>
    <property type="project" value="TreeGrafter"/>
</dbReference>
<organism evidence="2 3">
    <name type="scientific">Gordonia aichiensis NBRC 108223</name>
    <dbReference type="NCBI Taxonomy" id="1220583"/>
    <lineage>
        <taxon>Bacteria</taxon>
        <taxon>Bacillati</taxon>
        <taxon>Actinomycetota</taxon>
        <taxon>Actinomycetes</taxon>
        <taxon>Mycobacteriales</taxon>
        <taxon>Gordoniaceae</taxon>
        <taxon>Gordonia</taxon>
    </lineage>
</organism>
<proteinExistence type="predicted"/>
<dbReference type="PANTHER" id="PTHR42714:SF2">
    <property type="entry name" value="TRNA MODIFICATION GTPASE GTPBP3, MITOCHONDRIAL"/>
    <property type="match status" value="1"/>
</dbReference>
<dbReference type="GO" id="GO:0005525">
    <property type="term" value="F:GTP binding"/>
    <property type="evidence" value="ECO:0007669"/>
    <property type="project" value="InterPro"/>
</dbReference>
<dbReference type="AlphaFoldDB" id="L7KME9"/>
<reference evidence="2 3" key="1">
    <citation type="submission" date="2012-12" db="EMBL/GenBank/DDBJ databases">
        <title>Whole genome shotgun sequence of Gordonia aichiensis NBRC 108223.</title>
        <authorList>
            <person name="Isaki-Nakamura S."/>
            <person name="Hosoyama A."/>
            <person name="Tsuchikane K."/>
            <person name="Ando Y."/>
            <person name="Baba S."/>
            <person name="Ohji S."/>
            <person name="Hamada M."/>
            <person name="Tamura T."/>
            <person name="Yamazoe A."/>
            <person name="Yamazaki S."/>
            <person name="Fujita N."/>
        </authorList>
    </citation>
    <scope>NUCLEOTIDE SEQUENCE [LARGE SCALE GENOMIC DNA]</scope>
    <source>
        <strain evidence="2 3">NBRC 108223</strain>
    </source>
</reference>
<dbReference type="InterPro" id="IPR006073">
    <property type="entry name" value="GTP-bd"/>
</dbReference>
<keyword evidence="3" id="KW-1185">Reference proteome</keyword>
<evidence type="ECO:0000313" key="3">
    <source>
        <dbReference type="Proteomes" id="UP000010988"/>
    </source>
</evidence>
<dbReference type="PANTHER" id="PTHR42714">
    <property type="entry name" value="TRNA MODIFICATION GTPASE GTPBP3"/>
    <property type="match status" value="1"/>
</dbReference>
<dbReference type="eggNOG" id="COG0699">
    <property type="taxonomic scope" value="Bacteria"/>
</dbReference>